<dbReference type="Proteomes" id="UP000887574">
    <property type="component" value="Unplaced"/>
</dbReference>
<protein>
    <submittedName>
        <fullName evidence="2">Uncharacterized protein</fullName>
    </submittedName>
</protein>
<accession>A0A915EPG6</accession>
<sequence length="91" mass="10501">MPPITIALPRQQQHNYRQLAVLLQLLPPQEQKESIEVAEILGELPIVRRQPEYRRQLKVNSLISCLSGPAKQLWKAIQVTATNYEVVEKIF</sequence>
<name>A0A915EPG6_9BILA</name>
<dbReference type="AlphaFoldDB" id="A0A915EPG6"/>
<evidence type="ECO:0000313" key="1">
    <source>
        <dbReference type="Proteomes" id="UP000887574"/>
    </source>
</evidence>
<organism evidence="1 2">
    <name type="scientific">Ditylenchus dipsaci</name>
    <dbReference type="NCBI Taxonomy" id="166011"/>
    <lineage>
        <taxon>Eukaryota</taxon>
        <taxon>Metazoa</taxon>
        <taxon>Ecdysozoa</taxon>
        <taxon>Nematoda</taxon>
        <taxon>Chromadorea</taxon>
        <taxon>Rhabditida</taxon>
        <taxon>Tylenchina</taxon>
        <taxon>Tylenchomorpha</taxon>
        <taxon>Sphaerularioidea</taxon>
        <taxon>Anguinidae</taxon>
        <taxon>Anguininae</taxon>
        <taxon>Ditylenchus</taxon>
    </lineage>
</organism>
<reference evidence="2" key="1">
    <citation type="submission" date="2022-11" db="UniProtKB">
        <authorList>
            <consortium name="WormBaseParasite"/>
        </authorList>
    </citation>
    <scope>IDENTIFICATION</scope>
</reference>
<proteinExistence type="predicted"/>
<evidence type="ECO:0000313" key="2">
    <source>
        <dbReference type="WBParaSite" id="jg8418"/>
    </source>
</evidence>
<dbReference type="WBParaSite" id="jg8418">
    <property type="protein sequence ID" value="jg8418"/>
    <property type="gene ID" value="jg8418"/>
</dbReference>
<keyword evidence="1" id="KW-1185">Reference proteome</keyword>